<accession>A0A7S3PHQ2</accession>
<organism evidence="2">
    <name type="scientific">Aplanochytrium stocchinoi</name>
    <dbReference type="NCBI Taxonomy" id="215587"/>
    <lineage>
        <taxon>Eukaryota</taxon>
        <taxon>Sar</taxon>
        <taxon>Stramenopiles</taxon>
        <taxon>Bigyra</taxon>
        <taxon>Labyrinthulomycetes</taxon>
        <taxon>Thraustochytrida</taxon>
        <taxon>Thraustochytriidae</taxon>
        <taxon>Aplanochytrium</taxon>
    </lineage>
</organism>
<proteinExistence type="predicted"/>
<keyword evidence="1" id="KW-0472">Membrane</keyword>
<sequence length="187" mass="20310">MTNQLANIFQDDNCVYLMTVVIISVLSGSAVLFYIKEEFTAFGFFVFLSGVVLFGVCIKVVISCGHGSNPIDRSIQLPAWMFRFPPPQDEVVEARITPRNSVLATDHYISAGSSVLSLSPEHSHHSLDVMDAIAVNNPIHLPPRNPSVTSLRNGSVNSLRTSTGTIEIAVADPIPDTNGIQHTDAYV</sequence>
<feature type="transmembrane region" description="Helical" evidence="1">
    <location>
        <begin position="15"/>
        <end position="35"/>
    </location>
</feature>
<keyword evidence="1" id="KW-1133">Transmembrane helix</keyword>
<evidence type="ECO:0000256" key="1">
    <source>
        <dbReference type="SAM" id="Phobius"/>
    </source>
</evidence>
<protein>
    <submittedName>
        <fullName evidence="2">Uncharacterized protein</fullName>
    </submittedName>
</protein>
<evidence type="ECO:0000313" key="2">
    <source>
        <dbReference type="EMBL" id="CAE0439120.1"/>
    </source>
</evidence>
<keyword evidence="1" id="KW-0812">Transmembrane</keyword>
<gene>
    <name evidence="2" type="ORF">ASTO00021_LOCUS9344</name>
</gene>
<name>A0A7S3PHQ2_9STRA</name>
<reference evidence="2" key="1">
    <citation type="submission" date="2021-01" db="EMBL/GenBank/DDBJ databases">
        <authorList>
            <person name="Corre E."/>
            <person name="Pelletier E."/>
            <person name="Niang G."/>
            <person name="Scheremetjew M."/>
            <person name="Finn R."/>
            <person name="Kale V."/>
            <person name="Holt S."/>
            <person name="Cochrane G."/>
            <person name="Meng A."/>
            <person name="Brown T."/>
            <person name="Cohen L."/>
        </authorList>
    </citation>
    <scope>NUCLEOTIDE SEQUENCE</scope>
    <source>
        <strain evidence="2">GSBS06</strain>
    </source>
</reference>
<dbReference type="EMBL" id="HBIN01012416">
    <property type="protein sequence ID" value="CAE0439120.1"/>
    <property type="molecule type" value="Transcribed_RNA"/>
</dbReference>
<feature type="transmembrane region" description="Helical" evidence="1">
    <location>
        <begin position="42"/>
        <end position="62"/>
    </location>
</feature>
<dbReference type="AlphaFoldDB" id="A0A7S3PHQ2"/>